<dbReference type="RefSeq" id="WP_398283735.1">
    <property type="nucleotide sequence ID" value="NZ_JBITLV010000007.1"/>
</dbReference>
<gene>
    <name evidence="2" type="ORF">ACIB24_19350</name>
</gene>
<dbReference type="InterPro" id="IPR021125">
    <property type="entry name" value="DUF2127"/>
</dbReference>
<dbReference type="Proteomes" id="UP001612915">
    <property type="component" value="Unassembled WGS sequence"/>
</dbReference>
<keyword evidence="1" id="KW-1133">Transmembrane helix</keyword>
<evidence type="ECO:0000313" key="2">
    <source>
        <dbReference type="EMBL" id="MFI7589227.1"/>
    </source>
</evidence>
<comment type="caution">
    <text evidence="2">The sequence shown here is derived from an EMBL/GenBank/DDBJ whole genome shotgun (WGS) entry which is preliminary data.</text>
</comment>
<dbReference type="EMBL" id="JBITLV010000007">
    <property type="protein sequence ID" value="MFI7589227.1"/>
    <property type="molecule type" value="Genomic_DNA"/>
</dbReference>
<keyword evidence="1" id="KW-0472">Membrane</keyword>
<sequence>MTADSSTAALTPRPTTSHATAAVLNVVLATLTVITVLPELNKGQAGNDDGVPWGIVLLAFVLAILMFVSSYGVWARQRWGVVLTIVLNVLSFIFGAPGIIFGGSAFLVIGSIVGCVLNIAIVYLLLRRTPAQA</sequence>
<organism evidence="2 3">
    <name type="scientific">Spongisporangium articulatum</name>
    <dbReference type="NCBI Taxonomy" id="3362603"/>
    <lineage>
        <taxon>Bacteria</taxon>
        <taxon>Bacillati</taxon>
        <taxon>Actinomycetota</taxon>
        <taxon>Actinomycetes</taxon>
        <taxon>Kineosporiales</taxon>
        <taxon>Kineosporiaceae</taxon>
        <taxon>Spongisporangium</taxon>
    </lineage>
</organism>
<feature type="transmembrane region" description="Helical" evidence="1">
    <location>
        <begin position="81"/>
        <end position="100"/>
    </location>
</feature>
<accession>A0ABW8AS80</accession>
<evidence type="ECO:0000256" key="1">
    <source>
        <dbReference type="SAM" id="Phobius"/>
    </source>
</evidence>
<proteinExistence type="predicted"/>
<feature type="transmembrane region" description="Helical" evidence="1">
    <location>
        <begin position="21"/>
        <end position="38"/>
    </location>
</feature>
<keyword evidence="1" id="KW-0812">Transmembrane</keyword>
<dbReference type="Pfam" id="PF09900">
    <property type="entry name" value="DUF2127"/>
    <property type="match status" value="1"/>
</dbReference>
<evidence type="ECO:0000313" key="3">
    <source>
        <dbReference type="Proteomes" id="UP001612915"/>
    </source>
</evidence>
<feature type="transmembrane region" description="Helical" evidence="1">
    <location>
        <begin position="50"/>
        <end position="74"/>
    </location>
</feature>
<reference evidence="2 3" key="1">
    <citation type="submission" date="2024-10" db="EMBL/GenBank/DDBJ databases">
        <title>The Natural Products Discovery Center: Release of the First 8490 Sequenced Strains for Exploring Actinobacteria Biosynthetic Diversity.</title>
        <authorList>
            <person name="Kalkreuter E."/>
            <person name="Kautsar S.A."/>
            <person name="Yang D."/>
            <person name="Bader C.D."/>
            <person name="Teijaro C.N."/>
            <person name="Fluegel L."/>
            <person name="Davis C.M."/>
            <person name="Simpson J.R."/>
            <person name="Lauterbach L."/>
            <person name="Steele A.D."/>
            <person name="Gui C."/>
            <person name="Meng S."/>
            <person name="Li G."/>
            <person name="Viehrig K."/>
            <person name="Ye F."/>
            <person name="Su P."/>
            <person name="Kiefer A.F."/>
            <person name="Nichols A."/>
            <person name="Cepeda A.J."/>
            <person name="Yan W."/>
            <person name="Fan B."/>
            <person name="Jiang Y."/>
            <person name="Adhikari A."/>
            <person name="Zheng C.-J."/>
            <person name="Schuster L."/>
            <person name="Cowan T.M."/>
            <person name="Smanski M.J."/>
            <person name="Chevrette M.G."/>
            <person name="De Carvalho L.P.S."/>
            <person name="Shen B."/>
        </authorList>
    </citation>
    <scope>NUCLEOTIDE SEQUENCE [LARGE SCALE GENOMIC DNA]</scope>
    <source>
        <strain evidence="2 3">NPDC049639</strain>
    </source>
</reference>
<feature type="transmembrane region" description="Helical" evidence="1">
    <location>
        <begin position="106"/>
        <end position="126"/>
    </location>
</feature>
<protein>
    <submittedName>
        <fullName evidence="2">DUF2127 domain-containing protein</fullName>
    </submittedName>
</protein>
<keyword evidence="3" id="KW-1185">Reference proteome</keyword>
<name>A0ABW8AS80_9ACTN</name>